<dbReference type="Proteomes" id="UP001189429">
    <property type="component" value="Unassembled WGS sequence"/>
</dbReference>
<dbReference type="EMBL" id="CAUYUJ010014576">
    <property type="protein sequence ID" value="CAK0843408.1"/>
    <property type="molecule type" value="Genomic_DNA"/>
</dbReference>
<feature type="transmembrane region" description="Helical" evidence="5">
    <location>
        <begin position="466"/>
        <end position="488"/>
    </location>
</feature>
<feature type="transmembrane region" description="Helical" evidence="5">
    <location>
        <begin position="500"/>
        <end position="519"/>
    </location>
</feature>
<dbReference type="InterPro" id="IPR037185">
    <property type="entry name" value="EmrE-like"/>
</dbReference>
<sequence length="595" mass="65063">MMGPPAMMSPYTGQEFKDVKADSSSGSLQKIGLFCFFVLTRAIHPTIIDASKTVDEETGKRGLAYGNMTVVLGECFFTLIAGALMAAANGKTKLLWDPNSLKVFCGIGFMYALGDYLEMASMGALGGAAYQVLLQSKLVITALMVWYMKGEKQAPLQWNILVLIMLSMCCYMMGGSSDSGGDGGIPIMGVVNVLLKVTVSCLCAVLADKYMKDYKSLPFYVQLTQMKVAWTLVILIISFCDGKTWQEGFFKGWTPAVWGVFASFTVKCWSTMAILSLLDSVLKNIGEASAVLVIYIMNVALPYFPEVFEVSSFMAVMVVILSVTAYVGSKDVVAKDLLNIFVQWGFTVKYWSGISLAMKIFTMTSMAVGFASSCFGPLKDTYGACMARSRAAKSGLKADLRVQAAHQDDSHSDDIENQDPLLLEGQEHQPMARSRGRRMRGSRLYRGSVMTFIQEGRETHSIAAHWVLVICSLKYWVGMALLPVLFSVKGGVDASVPQAAVLYFFLMNFVSILGELWIVNHTEAGQRMIMDCGENVLKVVRCNGSNEAFAFGAILLSAIGRYDTFSDVMFTMILHAARMKARGVGDTLLAPALRA</sequence>
<evidence type="ECO:0000313" key="6">
    <source>
        <dbReference type="EMBL" id="CAK0843408.1"/>
    </source>
</evidence>
<name>A0ABN9TCG9_9DINO</name>
<feature type="transmembrane region" description="Helical" evidence="5">
    <location>
        <begin position="257"/>
        <end position="278"/>
    </location>
</feature>
<feature type="transmembrane region" description="Helical" evidence="5">
    <location>
        <begin position="285"/>
        <end position="304"/>
    </location>
</feature>
<feature type="transmembrane region" description="Helical" evidence="5">
    <location>
        <begin position="160"/>
        <end position="177"/>
    </location>
</feature>
<keyword evidence="4 5" id="KW-0472">Membrane</keyword>
<keyword evidence="7" id="KW-1185">Reference proteome</keyword>
<keyword evidence="3 5" id="KW-1133">Transmembrane helix</keyword>
<evidence type="ECO:0000256" key="3">
    <source>
        <dbReference type="ARBA" id="ARBA00022989"/>
    </source>
</evidence>
<protein>
    <submittedName>
        <fullName evidence="6">Uncharacterized protein</fullName>
    </submittedName>
</protein>
<feature type="transmembrane region" description="Helical" evidence="5">
    <location>
        <begin position="68"/>
        <end position="88"/>
    </location>
</feature>
<gene>
    <name evidence="6" type="ORF">PCOR1329_LOCUS37755</name>
</gene>
<evidence type="ECO:0000313" key="7">
    <source>
        <dbReference type="Proteomes" id="UP001189429"/>
    </source>
</evidence>
<comment type="caution">
    <text evidence="6">The sequence shown here is derived from an EMBL/GenBank/DDBJ whole genome shotgun (WGS) entry which is preliminary data.</text>
</comment>
<evidence type="ECO:0000256" key="4">
    <source>
        <dbReference type="ARBA" id="ARBA00023136"/>
    </source>
</evidence>
<comment type="subcellular location">
    <subcellularLocation>
        <location evidence="1">Membrane</location>
        <topology evidence="1">Multi-pass membrane protein</topology>
    </subcellularLocation>
</comment>
<evidence type="ECO:0000256" key="2">
    <source>
        <dbReference type="ARBA" id="ARBA00022692"/>
    </source>
</evidence>
<accession>A0ABN9TCG9</accession>
<feature type="transmembrane region" description="Helical" evidence="5">
    <location>
        <begin position="183"/>
        <end position="207"/>
    </location>
</feature>
<dbReference type="InterPro" id="IPR007271">
    <property type="entry name" value="Nuc_sug_transpt"/>
</dbReference>
<feature type="transmembrane region" description="Helical" evidence="5">
    <location>
        <begin position="228"/>
        <end position="245"/>
    </location>
</feature>
<feature type="transmembrane region" description="Helical" evidence="5">
    <location>
        <begin position="310"/>
        <end position="328"/>
    </location>
</feature>
<keyword evidence="2 5" id="KW-0812">Transmembrane</keyword>
<dbReference type="SUPFAM" id="SSF103481">
    <property type="entry name" value="Multidrug resistance efflux transporter EmrE"/>
    <property type="match status" value="1"/>
</dbReference>
<reference evidence="6" key="1">
    <citation type="submission" date="2023-10" db="EMBL/GenBank/DDBJ databases">
        <authorList>
            <person name="Chen Y."/>
            <person name="Shah S."/>
            <person name="Dougan E. K."/>
            <person name="Thang M."/>
            <person name="Chan C."/>
        </authorList>
    </citation>
    <scope>NUCLEOTIDE SEQUENCE [LARGE SCALE GENOMIC DNA]</scope>
</reference>
<dbReference type="PANTHER" id="PTHR10231">
    <property type="entry name" value="NUCLEOTIDE-SUGAR TRANSMEMBRANE TRANSPORTER"/>
    <property type="match status" value="1"/>
</dbReference>
<proteinExistence type="predicted"/>
<evidence type="ECO:0000256" key="5">
    <source>
        <dbReference type="SAM" id="Phobius"/>
    </source>
</evidence>
<evidence type="ECO:0000256" key="1">
    <source>
        <dbReference type="ARBA" id="ARBA00004141"/>
    </source>
</evidence>
<organism evidence="6 7">
    <name type="scientific">Prorocentrum cordatum</name>
    <dbReference type="NCBI Taxonomy" id="2364126"/>
    <lineage>
        <taxon>Eukaryota</taxon>
        <taxon>Sar</taxon>
        <taxon>Alveolata</taxon>
        <taxon>Dinophyceae</taxon>
        <taxon>Prorocentrales</taxon>
        <taxon>Prorocentraceae</taxon>
        <taxon>Prorocentrum</taxon>
    </lineage>
</organism>
<dbReference type="Pfam" id="PF04142">
    <property type="entry name" value="Nuc_sug_transp"/>
    <property type="match status" value="1"/>
</dbReference>
<feature type="transmembrane region" description="Helical" evidence="5">
    <location>
        <begin position="129"/>
        <end position="148"/>
    </location>
</feature>